<dbReference type="EMBL" id="JBGFFX010000006">
    <property type="protein sequence ID" value="MEY8771217.1"/>
    <property type="molecule type" value="Genomic_DNA"/>
</dbReference>
<dbReference type="Proteomes" id="UP001565243">
    <property type="component" value="Unassembled WGS sequence"/>
</dbReference>
<evidence type="ECO:0000256" key="1">
    <source>
        <dbReference type="SAM" id="Phobius"/>
    </source>
</evidence>
<keyword evidence="1" id="KW-0472">Membrane</keyword>
<dbReference type="RefSeq" id="WP_253460476.1">
    <property type="nucleotide sequence ID" value="NZ_JBGFFX010000006.1"/>
</dbReference>
<proteinExistence type="predicted"/>
<evidence type="ECO:0000313" key="3">
    <source>
        <dbReference type="Proteomes" id="UP001565243"/>
    </source>
</evidence>
<organism evidence="2 3">
    <name type="scientific">Erwinia aeris</name>
    <dbReference type="NCBI Taxonomy" id="3239803"/>
    <lineage>
        <taxon>Bacteria</taxon>
        <taxon>Pseudomonadati</taxon>
        <taxon>Pseudomonadota</taxon>
        <taxon>Gammaproteobacteria</taxon>
        <taxon>Enterobacterales</taxon>
        <taxon>Erwiniaceae</taxon>
        <taxon>Erwinia</taxon>
    </lineage>
</organism>
<accession>A0ABV4E8G9</accession>
<protein>
    <submittedName>
        <fullName evidence="2">Uncharacterized protein</fullName>
    </submittedName>
</protein>
<comment type="caution">
    <text evidence="2">The sequence shown here is derived from an EMBL/GenBank/DDBJ whole genome shotgun (WGS) entry which is preliminary data.</text>
</comment>
<sequence length="62" mass="7113">MLNRIKKLEEDMYIVRTDVAVIKASYATRADVSEAKQSIILWVVSAIFLVQLLPAFIHYFSP</sequence>
<keyword evidence="1" id="KW-1133">Transmembrane helix</keyword>
<evidence type="ECO:0000313" key="2">
    <source>
        <dbReference type="EMBL" id="MEY8771217.1"/>
    </source>
</evidence>
<name>A0ABV4E8G9_9GAMM</name>
<keyword evidence="3" id="KW-1185">Reference proteome</keyword>
<keyword evidence="1" id="KW-0812">Transmembrane</keyword>
<gene>
    <name evidence="2" type="ORF">AB6T85_12400</name>
</gene>
<feature type="transmembrane region" description="Helical" evidence="1">
    <location>
        <begin position="39"/>
        <end position="60"/>
    </location>
</feature>
<reference evidence="2 3" key="1">
    <citation type="submission" date="2024-07" db="EMBL/GenBank/DDBJ databases">
        <authorList>
            <person name="Hebao G."/>
        </authorList>
    </citation>
    <scope>NUCLEOTIDE SEQUENCE [LARGE SCALE GENOMIC DNA]</scope>
    <source>
        <strain evidence="2 3">ACCC 02193</strain>
    </source>
</reference>